<keyword evidence="3" id="KW-1185">Reference proteome</keyword>
<reference evidence="2 3" key="1">
    <citation type="journal article" date="2017" name="Curr. Biol.">
        <title>Genome architecture and evolution of a unichromosomal asexual nematode.</title>
        <authorList>
            <person name="Fradin H."/>
            <person name="Zegar C."/>
            <person name="Gutwein M."/>
            <person name="Lucas J."/>
            <person name="Kovtun M."/>
            <person name="Corcoran D."/>
            <person name="Baugh L.R."/>
            <person name="Kiontke K."/>
            <person name="Gunsalus K."/>
            <person name="Fitch D.H."/>
            <person name="Piano F."/>
        </authorList>
    </citation>
    <scope>NUCLEOTIDE SEQUENCE [LARGE SCALE GENOMIC DNA]</scope>
    <source>
        <strain evidence="2">PF1309</strain>
    </source>
</reference>
<evidence type="ECO:0000259" key="1">
    <source>
        <dbReference type="PROSITE" id="PS50181"/>
    </source>
</evidence>
<proteinExistence type="predicted"/>
<dbReference type="AlphaFoldDB" id="A0A2A2LJ30"/>
<name>A0A2A2LJ30_9BILA</name>
<comment type="caution">
    <text evidence="2">The sequence shown here is derived from an EMBL/GenBank/DDBJ whole genome shotgun (WGS) entry which is preliminary data.</text>
</comment>
<dbReference type="InterPro" id="IPR001810">
    <property type="entry name" value="F-box_dom"/>
</dbReference>
<accession>A0A2A2LJ30</accession>
<sequence>MILDKLPLELMREVLLGLNKIDFIQTVKCIRRLYYFAKADNILRRRLQNRVADLELCLDDNTACEECGKLVLHLDLDARFRRENDGVQWIYSSFVFRSKDECKCDSIDGETQIEPDLLNHPSSLYDSHLLEGFENRTNFVINNGSLDEAIVNCGKLFNILTKFVIVRKFELHLDSDQMWEQMSAFFNANSPDMRIQPHATIDSRINLDSFRIFPNGLAGIEITKNFGPILMANPYHEVLRRTPNVSFSGMNLPYTYEDVFGFFKDTKKLSFHSETRITEEQICQIVQNFYEVKQNERILEIQFDEDFLVKDFLTLIPKEAYRLHMTTIMVGPKRKWVTWVEMTDRFGRKWSVMNIPVNDDQEMTENILRIYNMKTFD</sequence>
<gene>
    <name evidence="2" type="ORF">WR25_22086</name>
</gene>
<dbReference type="EMBL" id="LIAE01006690">
    <property type="protein sequence ID" value="PAV86253.1"/>
    <property type="molecule type" value="Genomic_DNA"/>
</dbReference>
<organism evidence="2 3">
    <name type="scientific">Diploscapter pachys</name>
    <dbReference type="NCBI Taxonomy" id="2018661"/>
    <lineage>
        <taxon>Eukaryota</taxon>
        <taxon>Metazoa</taxon>
        <taxon>Ecdysozoa</taxon>
        <taxon>Nematoda</taxon>
        <taxon>Chromadorea</taxon>
        <taxon>Rhabditida</taxon>
        <taxon>Rhabditina</taxon>
        <taxon>Rhabditomorpha</taxon>
        <taxon>Rhabditoidea</taxon>
        <taxon>Rhabditidae</taxon>
        <taxon>Diploscapter</taxon>
    </lineage>
</organism>
<dbReference type="Proteomes" id="UP000218231">
    <property type="component" value="Unassembled WGS sequence"/>
</dbReference>
<dbReference type="PROSITE" id="PS50181">
    <property type="entry name" value="FBOX"/>
    <property type="match status" value="1"/>
</dbReference>
<evidence type="ECO:0000313" key="2">
    <source>
        <dbReference type="EMBL" id="PAV86253.1"/>
    </source>
</evidence>
<feature type="domain" description="F-box" evidence="1">
    <location>
        <begin position="1"/>
        <end position="46"/>
    </location>
</feature>
<protein>
    <recommendedName>
        <fullName evidence="1">F-box domain-containing protein</fullName>
    </recommendedName>
</protein>
<evidence type="ECO:0000313" key="3">
    <source>
        <dbReference type="Proteomes" id="UP000218231"/>
    </source>
</evidence>